<dbReference type="GO" id="GO:0005615">
    <property type="term" value="C:extracellular space"/>
    <property type="evidence" value="ECO:0007669"/>
    <property type="project" value="TreeGrafter"/>
</dbReference>
<feature type="compositionally biased region" description="Polar residues" evidence="1">
    <location>
        <begin position="234"/>
        <end position="243"/>
    </location>
</feature>
<feature type="region of interest" description="Disordered" evidence="1">
    <location>
        <begin position="150"/>
        <end position="205"/>
    </location>
</feature>
<dbReference type="InterPro" id="IPR038606">
    <property type="entry name" value="To_sf"/>
</dbReference>
<feature type="compositionally biased region" description="Basic and acidic residues" evidence="1">
    <location>
        <begin position="181"/>
        <end position="199"/>
    </location>
</feature>
<dbReference type="AlphaFoldDB" id="A0AAD9VJ69"/>
<evidence type="ECO:0000313" key="3">
    <source>
        <dbReference type="EMBL" id="KAK2576589.1"/>
    </source>
</evidence>
<feature type="compositionally biased region" description="Basic and acidic residues" evidence="1">
    <location>
        <begin position="338"/>
        <end position="355"/>
    </location>
</feature>
<dbReference type="PANTHER" id="PTHR11008:SF41">
    <property type="entry name" value="RE70318P"/>
    <property type="match status" value="1"/>
</dbReference>
<comment type="caution">
    <text evidence="3">The sequence shown here is derived from an EMBL/GenBank/DDBJ whole genome shotgun (WGS) entry which is preliminary data.</text>
</comment>
<feature type="compositionally biased region" description="Low complexity" evidence="1">
    <location>
        <begin position="310"/>
        <end position="326"/>
    </location>
</feature>
<dbReference type="Gene3D" id="3.15.10.30">
    <property type="entry name" value="Haemolymph juvenile hormone binding protein"/>
    <property type="match status" value="1"/>
</dbReference>
<dbReference type="InterPro" id="IPR010562">
    <property type="entry name" value="Haemolymph_juvenile_hormone-bd"/>
</dbReference>
<reference evidence="3" key="2">
    <citation type="journal article" date="2023" name="Commun. Biol.">
        <title>Intrasexual cuticular hydrocarbon dimorphism in a wasp sheds light on hydrocarbon biosynthesis genes in Hymenoptera.</title>
        <authorList>
            <person name="Moris V.C."/>
            <person name="Podsiadlowski L."/>
            <person name="Martin S."/>
            <person name="Oeyen J.P."/>
            <person name="Donath A."/>
            <person name="Petersen M."/>
            <person name="Wilbrandt J."/>
            <person name="Misof B."/>
            <person name="Liedtke D."/>
            <person name="Thamm M."/>
            <person name="Scheiner R."/>
            <person name="Schmitt T."/>
            <person name="Niehuis O."/>
        </authorList>
    </citation>
    <scope>NUCLEOTIDE SEQUENCE</scope>
    <source>
        <strain evidence="3">GBR_01_08_01A</strain>
    </source>
</reference>
<feature type="region of interest" description="Disordered" evidence="1">
    <location>
        <begin position="301"/>
        <end position="355"/>
    </location>
</feature>
<evidence type="ECO:0000256" key="2">
    <source>
        <dbReference type="SAM" id="SignalP"/>
    </source>
</evidence>
<evidence type="ECO:0000256" key="1">
    <source>
        <dbReference type="SAM" id="MobiDB-lite"/>
    </source>
</evidence>
<reference evidence="3" key="1">
    <citation type="submission" date="2021-08" db="EMBL/GenBank/DDBJ databases">
        <authorList>
            <person name="Misof B."/>
            <person name="Oliver O."/>
            <person name="Podsiadlowski L."/>
            <person name="Donath A."/>
            <person name="Peters R."/>
            <person name="Mayer C."/>
            <person name="Rust J."/>
            <person name="Gunkel S."/>
            <person name="Lesny P."/>
            <person name="Martin S."/>
            <person name="Oeyen J.P."/>
            <person name="Petersen M."/>
            <person name="Panagiotis P."/>
            <person name="Wilbrandt J."/>
            <person name="Tanja T."/>
        </authorList>
    </citation>
    <scope>NUCLEOTIDE SEQUENCE</scope>
    <source>
        <strain evidence="3">GBR_01_08_01A</strain>
        <tissue evidence="3">Thorax + abdomen</tissue>
    </source>
</reference>
<organism evidence="3 4">
    <name type="scientific">Odynerus spinipes</name>
    <dbReference type="NCBI Taxonomy" id="1348599"/>
    <lineage>
        <taxon>Eukaryota</taxon>
        <taxon>Metazoa</taxon>
        <taxon>Ecdysozoa</taxon>
        <taxon>Arthropoda</taxon>
        <taxon>Hexapoda</taxon>
        <taxon>Insecta</taxon>
        <taxon>Pterygota</taxon>
        <taxon>Neoptera</taxon>
        <taxon>Endopterygota</taxon>
        <taxon>Hymenoptera</taxon>
        <taxon>Apocrita</taxon>
        <taxon>Aculeata</taxon>
        <taxon>Vespoidea</taxon>
        <taxon>Vespidae</taxon>
        <taxon>Eumeninae</taxon>
        <taxon>Odynerus</taxon>
    </lineage>
</organism>
<protein>
    <submittedName>
        <fullName evidence="3">Uncharacterized protein</fullName>
    </submittedName>
</protein>
<keyword evidence="4" id="KW-1185">Reference proteome</keyword>
<accession>A0AAD9VJ69</accession>
<feature type="region of interest" description="Disordered" evidence="1">
    <location>
        <begin position="234"/>
        <end position="287"/>
    </location>
</feature>
<name>A0AAD9VJ69_9HYME</name>
<dbReference type="EMBL" id="JAIFRP010004405">
    <property type="protein sequence ID" value="KAK2576589.1"/>
    <property type="molecule type" value="Genomic_DNA"/>
</dbReference>
<proteinExistence type="predicted"/>
<keyword evidence="2" id="KW-0732">Signal</keyword>
<feature type="compositionally biased region" description="Polar residues" evidence="1">
    <location>
        <begin position="157"/>
        <end position="180"/>
    </location>
</feature>
<feature type="signal peptide" evidence="2">
    <location>
        <begin position="1"/>
        <end position="18"/>
    </location>
</feature>
<feature type="chain" id="PRO_5042202843" evidence="2">
    <location>
        <begin position="19"/>
        <end position="623"/>
    </location>
</feature>
<dbReference type="Pfam" id="PF06585">
    <property type="entry name" value="JHBP"/>
    <property type="match status" value="1"/>
</dbReference>
<gene>
    <name evidence="3" type="ORF">KPH14_005259</name>
</gene>
<feature type="compositionally biased region" description="Polar residues" evidence="1">
    <location>
        <begin position="263"/>
        <end position="281"/>
    </location>
</feature>
<evidence type="ECO:0000313" key="4">
    <source>
        <dbReference type="Proteomes" id="UP001258017"/>
    </source>
</evidence>
<dbReference type="Proteomes" id="UP001258017">
    <property type="component" value="Unassembled WGS sequence"/>
</dbReference>
<dbReference type="PANTHER" id="PTHR11008">
    <property type="entry name" value="PROTEIN TAKEOUT-LIKE PROTEIN"/>
    <property type="match status" value="1"/>
</dbReference>
<sequence>MRCLKIFLGLSLVILARCSLLEMSQTMWAKLLAGGLSKVGQLDPLKVPMVKVDQSEGNTNYRMILRNVEISGLNDSTVESIQVARGKLRSNLSELEAGYVTYSDIGDLESIRYKFHTVLNNLRKQNGNADANAGGSNSSRLTENRFERITQYEPRATSVQNERIIQNSGESNYRSYNQRARFQERRYQEPQETTTEARTDSSYMRNLKIEERMESSQADDARYPSSVHVIYAQNSKSSGNDQEASQKDQDEPDCPGNCHPRQRSSQSSVDRASMKQSSSRQSHQRPGDVERFLAQAEDAYASASENKETQFQQQSQRSSSASLMAQRSEHQQSSVEGQIERMSQRSESIKSSDQRLEKKPGYIDIVYADRKDSGRVKHFGNMRLLVNQEAKVYGLDEVMKDIREDKQILLLNFTEGESLTKKNERVRSGLESKSLEDLSRYADNYQEKEGYFEEGMELIYHYGGMGNDTGVKNVRRIKRAHLENDTEADDVMHVIMRIRVPLLRVKSEYMLTGKVGDEVLRGNGLLVGNFTELRGDFTVELKKGKEDSMIVRATRAKLTTKDKSIDLQGMDEEGPVKSILAQGLMAAEAVAAMLADDLATKALSEKTADAMVYRMYNNLPATN</sequence>